<reference evidence="7 8" key="1">
    <citation type="journal article" date="2013" name="Genome Biol.">
        <title>Genome of Acanthamoeba castellanii highlights extensive lateral gene transfer and early evolution of tyrosine kinase signaling.</title>
        <authorList>
            <person name="Clarke M."/>
            <person name="Lohan A.J."/>
            <person name="Liu B."/>
            <person name="Lagkouvardos I."/>
            <person name="Roy S."/>
            <person name="Zafar N."/>
            <person name="Bertelli C."/>
            <person name="Schilde C."/>
            <person name="Kianianmomeni A."/>
            <person name="Burglin T.R."/>
            <person name="Frech C."/>
            <person name="Turcotte B."/>
            <person name="Kopec K.O."/>
            <person name="Synnott J.M."/>
            <person name="Choo C."/>
            <person name="Paponov I."/>
            <person name="Finkler A."/>
            <person name="Soon Heng Tan C."/>
            <person name="Hutchins A.P."/>
            <person name="Weinmeier T."/>
            <person name="Rattei T."/>
            <person name="Chu J.S."/>
            <person name="Gimenez G."/>
            <person name="Irimia M."/>
            <person name="Rigden D.J."/>
            <person name="Fitzpatrick D.A."/>
            <person name="Lorenzo-Morales J."/>
            <person name="Bateman A."/>
            <person name="Chiu C.H."/>
            <person name="Tang P."/>
            <person name="Hegemann P."/>
            <person name="Fromm H."/>
            <person name="Raoult D."/>
            <person name="Greub G."/>
            <person name="Miranda-Saavedra D."/>
            <person name="Chen N."/>
            <person name="Nash P."/>
            <person name="Ginger M.L."/>
            <person name="Horn M."/>
            <person name="Schaap P."/>
            <person name="Caler L."/>
            <person name="Loftus B."/>
        </authorList>
    </citation>
    <scope>NUCLEOTIDE SEQUENCE [LARGE SCALE GENOMIC DNA]</scope>
    <source>
        <strain evidence="7 8">Neff</strain>
    </source>
</reference>
<dbReference type="Proteomes" id="UP000011083">
    <property type="component" value="Unassembled WGS sequence"/>
</dbReference>
<dbReference type="SUPFAM" id="SSF53036">
    <property type="entry name" value="Eukaryotic RPB5 N-terminal domain"/>
    <property type="match status" value="1"/>
</dbReference>
<dbReference type="InterPro" id="IPR000783">
    <property type="entry name" value="RNA_pol_subH/Rpb5_C"/>
</dbReference>
<feature type="domain" description="RNA polymerase Rpb5 N-terminal" evidence="6">
    <location>
        <begin position="2"/>
        <end position="88"/>
    </location>
</feature>
<dbReference type="SUPFAM" id="SSF55287">
    <property type="entry name" value="RPB5-like RNA polymerase subunit"/>
    <property type="match status" value="1"/>
</dbReference>
<dbReference type="OrthoDB" id="248779at2759"/>
<dbReference type="GeneID" id="14925281"/>
<dbReference type="EMBL" id="KB007834">
    <property type="protein sequence ID" value="ELR24265.1"/>
    <property type="molecule type" value="Genomic_DNA"/>
</dbReference>
<dbReference type="PANTHER" id="PTHR10535:SF0">
    <property type="entry name" value="DNA-DIRECTED RNA POLYMERASES I, II, AND III SUBUNIT RPABC1"/>
    <property type="match status" value="1"/>
</dbReference>
<evidence type="ECO:0000256" key="3">
    <source>
        <dbReference type="ARBA" id="ARBA00023242"/>
    </source>
</evidence>
<evidence type="ECO:0000259" key="6">
    <source>
        <dbReference type="Pfam" id="PF03871"/>
    </source>
</evidence>
<feature type="domain" description="RNA polymerase subunit H/Rpb5 C-terminal" evidence="5">
    <location>
        <begin position="131"/>
        <end position="203"/>
    </location>
</feature>
<dbReference type="HAMAP" id="MF_00025">
    <property type="entry name" value="RNApol_Rpo5_RPB5"/>
    <property type="match status" value="1"/>
</dbReference>
<evidence type="ECO:0000313" key="7">
    <source>
        <dbReference type="EMBL" id="ELR24265.1"/>
    </source>
</evidence>
<dbReference type="InterPro" id="IPR036710">
    <property type="entry name" value="RNA_pol_Rpb5_N_sf"/>
</dbReference>
<dbReference type="STRING" id="1257118.L8HGI6"/>
<protein>
    <submittedName>
        <fullName evidence="7">RNA polymerase Rpb5, Cterminal domain containing protein</fullName>
    </submittedName>
</protein>
<dbReference type="PIRSF" id="PIRSF000747">
    <property type="entry name" value="RPB5"/>
    <property type="match status" value="1"/>
</dbReference>
<dbReference type="GO" id="GO:0003899">
    <property type="term" value="F:DNA-directed RNA polymerase activity"/>
    <property type="evidence" value="ECO:0007669"/>
    <property type="project" value="InterPro"/>
</dbReference>
<dbReference type="GO" id="GO:0005736">
    <property type="term" value="C:RNA polymerase I complex"/>
    <property type="evidence" value="ECO:0007669"/>
    <property type="project" value="TreeGrafter"/>
</dbReference>
<sequence length="204" mass="23807">MDEVGRVFLVRKTVLQMLQDRGYIVPQSDLDMDRDSFRSKFMGESALNREALTLLMQKKDDPTDQIFVFWPEDLKVGVRPVKKYCDRMKEEAVFRAIVIIQQTLTAFAKQVFAEMAPRYTIEHFQEAELLVNITEHILVPKHKLLTELEKQTLLAKYKLEDSQLPRIQVNDPVARYYGLQKGQVVKIIRPSETAGRYVTYRLVV</sequence>
<gene>
    <name evidence="7" type="ORF">ACA1_169330</name>
</gene>
<dbReference type="FunFam" id="3.90.940.20:FF:000001">
    <property type="entry name" value="DNA-directed RNA polymerases I, II, and III subunit RPABC1"/>
    <property type="match status" value="1"/>
</dbReference>
<dbReference type="Gene3D" id="3.40.1340.10">
    <property type="entry name" value="RNA polymerase, Rpb5, N-terminal domain"/>
    <property type="match status" value="1"/>
</dbReference>
<organism evidence="7 8">
    <name type="scientific">Acanthamoeba castellanii (strain ATCC 30010 / Neff)</name>
    <dbReference type="NCBI Taxonomy" id="1257118"/>
    <lineage>
        <taxon>Eukaryota</taxon>
        <taxon>Amoebozoa</taxon>
        <taxon>Discosea</taxon>
        <taxon>Longamoebia</taxon>
        <taxon>Centramoebida</taxon>
        <taxon>Acanthamoebidae</taxon>
        <taxon>Acanthamoeba</taxon>
    </lineage>
</organism>
<evidence type="ECO:0000256" key="2">
    <source>
        <dbReference type="ARBA" id="ARBA00023163"/>
    </source>
</evidence>
<keyword evidence="2" id="KW-0804">Transcription</keyword>
<dbReference type="Gene3D" id="3.90.940.20">
    <property type="entry name" value="RPB5-like RNA polymerase subunit"/>
    <property type="match status" value="1"/>
</dbReference>
<dbReference type="FunFam" id="3.40.1340.10:FF:000001">
    <property type="entry name" value="DNA-directed RNA polymerases I, II, and III subunit RPABC1"/>
    <property type="match status" value="1"/>
</dbReference>
<evidence type="ECO:0000256" key="1">
    <source>
        <dbReference type="ARBA" id="ARBA00004123"/>
    </source>
</evidence>
<accession>L8HGI6</accession>
<dbReference type="GO" id="GO:0005665">
    <property type="term" value="C:RNA polymerase II, core complex"/>
    <property type="evidence" value="ECO:0007669"/>
    <property type="project" value="TreeGrafter"/>
</dbReference>
<dbReference type="VEuPathDB" id="AmoebaDB:ACA1_169330"/>
<dbReference type="AlphaFoldDB" id="L8HGI6"/>
<dbReference type="GO" id="GO:0003677">
    <property type="term" value="F:DNA binding"/>
    <property type="evidence" value="ECO:0007669"/>
    <property type="project" value="InterPro"/>
</dbReference>
<dbReference type="InterPro" id="IPR005571">
    <property type="entry name" value="RNA_pol_Rpb5_N"/>
</dbReference>
<comment type="similarity">
    <text evidence="4">Belongs to the archaeal Rpo5/eukaryotic RPB5 RNA polymerase subunit family.</text>
</comment>
<dbReference type="NCBIfam" id="NF007129">
    <property type="entry name" value="PRK09570.1"/>
    <property type="match status" value="1"/>
</dbReference>
<proteinExistence type="inferred from homology"/>
<dbReference type="Pfam" id="PF03871">
    <property type="entry name" value="RNA_pol_Rpb5_N"/>
    <property type="match status" value="1"/>
</dbReference>
<dbReference type="RefSeq" id="XP_004353942.1">
    <property type="nucleotide sequence ID" value="XM_004353890.1"/>
</dbReference>
<evidence type="ECO:0000313" key="8">
    <source>
        <dbReference type="Proteomes" id="UP000011083"/>
    </source>
</evidence>
<dbReference type="OMA" id="TERMEDH"/>
<dbReference type="Pfam" id="PF01191">
    <property type="entry name" value="RNA_pol_Rpb5_C"/>
    <property type="match status" value="1"/>
</dbReference>
<dbReference type="KEGG" id="acan:ACA1_169330"/>
<dbReference type="InterPro" id="IPR035913">
    <property type="entry name" value="RPB5-like_sf"/>
</dbReference>
<comment type="subcellular location">
    <subcellularLocation>
        <location evidence="1">Nucleus</location>
    </subcellularLocation>
</comment>
<keyword evidence="8" id="KW-1185">Reference proteome</keyword>
<keyword evidence="3" id="KW-0539">Nucleus</keyword>
<dbReference type="GO" id="GO:0006362">
    <property type="term" value="P:transcription elongation by RNA polymerase I"/>
    <property type="evidence" value="ECO:0007669"/>
    <property type="project" value="TreeGrafter"/>
</dbReference>
<dbReference type="InterPro" id="IPR014381">
    <property type="entry name" value="Arch_Rpo5/euc_Rpb5"/>
</dbReference>
<dbReference type="PANTHER" id="PTHR10535">
    <property type="entry name" value="DNA-DIRECTED RNA POLYMERASES I, II, AND III SUBUNIT RPABC1"/>
    <property type="match status" value="1"/>
</dbReference>
<name>L8HGI6_ACACF</name>
<evidence type="ECO:0000259" key="5">
    <source>
        <dbReference type="Pfam" id="PF01191"/>
    </source>
</evidence>
<dbReference type="GO" id="GO:0005666">
    <property type="term" value="C:RNA polymerase III complex"/>
    <property type="evidence" value="ECO:0007669"/>
    <property type="project" value="TreeGrafter"/>
</dbReference>
<evidence type="ECO:0000256" key="4">
    <source>
        <dbReference type="ARBA" id="ARBA00025765"/>
    </source>
</evidence>
<dbReference type="GO" id="GO:0006366">
    <property type="term" value="P:transcription by RNA polymerase II"/>
    <property type="evidence" value="ECO:0007669"/>
    <property type="project" value="TreeGrafter"/>
</dbReference>
<dbReference type="GO" id="GO:0042797">
    <property type="term" value="P:tRNA transcription by RNA polymerase III"/>
    <property type="evidence" value="ECO:0007669"/>
    <property type="project" value="TreeGrafter"/>
</dbReference>